<evidence type="ECO:0000313" key="2">
    <source>
        <dbReference type="Proteomes" id="UP000595140"/>
    </source>
</evidence>
<proteinExistence type="predicted"/>
<name>A0A484LBU9_9ASTE</name>
<reference evidence="1 2" key="1">
    <citation type="submission" date="2018-04" db="EMBL/GenBank/DDBJ databases">
        <authorList>
            <person name="Vogel A."/>
        </authorList>
    </citation>
    <scope>NUCLEOTIDE SEQUENCE [LARGE SCALE GENOMIC DNA]</scope>
</reference>
<protein>
    <submittedName>
        <fullName evidence="1">Uncharacterized protein</fullName>
    </submittedName>
</protein>
<gene>
    <name evidence="1" type="ORF">CCAM_LOCUS15781</name>
</gene>
<dbReference type="AlphaFoldDB" id="A0A484LBU9"/>
<dbReference type="Proteomes" id="UP000595140">
    <property type="component" value="Unassembled WGS sequence"/>
</dbReference>
<organism evidence="1 2">
    <name type="scientific">Cuscuta campestris</name>
    <dbReference type="NCBI Taxonomy" id="132261"/>
    <lineage>
        <taxon>Eukaryota</taxon>
        <taxon>Viridiplantae</taxon>
        <taxon>Streptophyta</taxon>
        <taxon>Embryophyta</taxon>
        <taxon>Tracheophyta</taxon>
        <taxon>Spermatophyta</taxon>
        <taxon>Magnoliopsida</taxon>
        <taxon>eudicotyledons</taxon>
        <taxon>Gunneridae</taxon>
        <taxon>Pentapetalae</taxon>
        <taxon>asterids</taxon>
        <taxon>lamiids</taxon>
        <taxon>Solanales</taxon>
        <taxon>Convolvulaceae</taxon>
        <taxon>Cuscuteae</taxon>
        <taxon>Cuscuta</taxon>
        <taxon>Cuscuta subgen. Grammica</taxon>
        <taxon>Cuscuta sect. Cleistogrammica</taxon>
    </lineage>
</organism>
<keyword evidence="2" id="KW-1185">Reference proteome</keyword>
<accession>A0A484LBU9</accession>
<sequence>MYKFTHINSKNNLKIRKIPSRQVAVLCCPTVPGLQRGGGGVGLPRRWDFSAAVALDFQAVAYLETTSGFSAYNSLKVQRKPSVPRSISGWVLRSCVCRRIPGSI</sequence>
<dbReference type="EMBL" id="OOIL02001294">
    <property type="protein sequence ID" value="VFQ74005.1"/>
    <property type="molecule type" value="Genomic_DNA"/>
</dbReference>
<evidence type="ECO:0000313" key="1">
    <source>
        <dbReference type="EMBL" id="VFQ74005.1"/>
    </source>
</evidence>